<comment type="caution">
    <text evidence="6">The sequence shown here is derived from an EMBL/GenBank/DDBJ whole genome shotgun (WGS) entry which is preliminary data.</text>
</comment>
<dbReference type="Gene3D" id="1.10.510.10">
    <property type="entry name" value="Transferase(Phosphotransferase) domain 1"/>
    <property type="match status" value="1"/>
</dbReference>
<reference evidence="6" key="1">
    <citation type="submission" date="2022-08" db="EMBL/GenBank/DDBJ databases">
        <authorList>
            <consortium name="DOE Joint Genome Institute"/>
            <person name="Min B."/>
            <person name="Riley R."/>
            <person name="Sierra-Patev S."/>
            <person name="Naranjo-Ortiz M."/>
            <person name="Looney B."/>
            <person name="Konkel Z."/>
            <person name="Slot J.C."/>
            <person name="Sakamoto Y."/>
            <person name="Steenwyk J.L."/>
            <person name="Rokas A."/>
            <person name="Carro J."/>
            <person name="Camarero S."/>
            <person name="Ferreira P."/>
            <person name="Molpeceres G."/>
            <person name="Ruiz-Duenas F.J."/>
            <person name="Serrano A."/>
            <person name="Henrissat B."/>
            <person name="Drula E."/>
            <person name="Hughes K.W."/>
            <person name="Mata J.L."/>
            <person name="Ishikawa N.K."/>
            <person name="Vargas-Isla R."/>
            <person name="Ushijima S."/>
            <person name="Smith C.A."/>
            <person name="Ahrendt S."/>
            <person name="Andreopoulos W."/>
            <person name="He G."/>
            <person name="Labutti K."/>
            <person name="Lipzen A."/>
            <person name="Ng V."/>
            <person name="Sandor L."/>
            <person name="Barry K."/>
            <person name="Martinez A.T."/>
            <person name="Xiao Y."/>
            <person name="Gibbons J.G."/>
            <person name="Terashima K."/>
            <person name="Hibbett D.S."/>
            <person name="Grigoriev I.V."/>
        </authorList>
    </citation>
    <scope>NUCLEOTIDE SEQUENCE</scope>
    <source>
        <strain evidence="6">TFB10291</strain>
    </source>
</reference>
<dbReference type="PROSITE" id="PS00107">
    <property type="entry name" value="PROTEIN_KINASE_ATP"/>
    <property type="match status" value="1"/>
</dbReference>
<dbReference type="PROSITE" id="PS00108">
    <property type="entry name" value="PROTEIN_KINASE_ST"/>
    <property type="match status" value="1"/>
</dbReference>
<dbReference type="GO" id="GO:0005829">
    <property type="term" value="C:cytosol"/>
    <property type="evidence" value="ECO:0007669"/>
    <property type="project" value="TreeGrafter"/>
</dbReference>
<feature type="compositionally biased region" description="Low complexity" evidence="4">
    <location>
        <begin position="304"/>
        <end position="328"/>
    </location>
</feature>
<dbReference type="Gene3D" id="3.30.200.20">
    <property type="entry name" value="Phosphorylase Kinase, domain 1"/>
    <property type="match status" value="1"/>
</dbReference>
<dbReference type="FunFam" id="3.30.200.20:FF:000314">
    <property type="entry name" value="Serine/threonine protein kinase"/>
    <property type="match status" value="1"/>
</dbReference>
<dbReference type="GO" id="GO:0035556">
    <property type="term" value="P:intracellular signal transduction"/>
    <property type="evidence" value="ECO:0007669"/>
    <property type="project" value="TreeGrafter"/>
</dbReference>
<dbReference type="SMART" id="SM00220">
    <property type="entry name" value="S_TKc"/>
    <property type="match status" value="1"/>
</dbReference>
<keyword evidence="2 3" id="KW-0067">ATP-binding</keyword>
<dbReference type="EMBL" id="MU793247">
    <property type="protein sequence ID" value="KAJ3790724.1"/>
    <property type="molecule type" value="Genomic_DNA"/>
</dbReference>
<feature type="region of interest" description="Disordered" evidence="4">
    <location>
        <begin position="280"/>
        <end position="344"/>
    </location>
</feature>
<dbReference type="PANTHER" id="PTHR24346">
    <property type="entry name" value="MAP/MICROTUBULE AFFINITY-REGULATING KINASE"/>
    <property type="match status" value="1"/>
</dbReference>
<dbReference type="PROSITE" id="PS50011">
    <property type="entry name" value="PROTEIN_KINASE_DOM"/>
    <property type="match status" value="1"/>
</dbReference>
<keyword evidence="6" id="KW-0808">Transferase</keyword>
<evidence type="ECO:0000256" key="4">
    <source>
        <dbReference type="SAM" id="MobiDB-lite"/>
    </source>
</evidence>
<dbReference type="PANTHER" id="PTHR24346:SF72">
    <property type="entry name" value="CAMK PROTEIN KINASE"/>
    <property type="match status" value="1"/>
</dbReference>
<dbReference type="GO" id="GO:0045719">
    <property type="term" value="P:negative regulation of glycogen biosynthetic process"/>
    <property type="evidence" value="ECO:0007669"/>
    <property type="project" value="TreeGrafter"/>
</dbReference>
<feature type="compositionally biased region" description="Pro residues" evidence="4">
    <location>
        <begin position="293"/>
        <end position="303"/>
    </location>
</feature>
<evidence type="ECO:0000256" key="2">
    <source>
        <dbReference type="ARBA" id="ARBA00022840"/>
    </source>
</evidence>
<dbReference type="Pfam" id="PF00069">
    <property type="entry name" value="Pkinase"/>
    <property type="match status" value="2"/>
</dbReference>
<feature type="region of interest" description="Disordered" evidence="4">
    <location>
        <begin position="17"/>
        <end position="66"/>
    </location>
</feature>
<feature type="binding site" evidence="3">
    <location>
        <position position="219"/>
    </location>
    <ligand>
        <name>ATP</name>
        <dbReference type="ChEBI" id="CHEBI:30616"/>
    </ligand>
</feature>
<dbReference type="InterPro" id="IPR011009">
    <property type="entry name" value="Kinase-like_dom_sf"/>
</dbReference>
<gene>
    <name evidence="6" type="ORF">GGU10DRAFT_257890</name>
</gene>
<name>A0AA38U0V3_9AGAR</name>
<dbReference type="InterPro" id="IPR000719">
    <property type="entry name" value="Prot_kinase_dom"/>
</dbReference>
<dbReference type="GO" id="GO:0005524">
    <property type="term" value="F:ATP binding"/>
    <property type="evidence" value="ECO:0007669"/>
    <property type="project" value="UniProtKB-UniRule"/>
</dbReference>
<accession>A0AA38U0V3</accession>
<keyword evidence="7" id="KW-1185">Reference proteome</keyword>
<evidence type="ECO:0000256" key="1">
    <source>
        <dbReference type="ARBA" id="ARBA00022741"/>
    </source>
</evidence>
<organism evidence="6 7">
    <name type="scientific">Lentinula aff. detonsa</name>
    <dbReference type="NCBI Taxonomy" id="2804958"/>
    <lineage>
        <taxon>Eukaryota</taxon>
        <taxon>Fungi</taxon>
        <taxon>Dikarya</taxon>
        <taxon>Basidiomycota</taxon>
        <taxon>Agaricomycotina</taxon>
        <taxon>Agaricomycetes</taxon>
        <taxon>Agaricomycetidae</taxon>
        <taxon>Agaricales</taxon>
        <taxon>Marasmiineae</taxon>
        <taxon>Omphalotaceae</taxon>
        <taxon>Lentinula</taxon>
    </lineage>
</organism>
<dbReference type="InterPro" id="IPR008271">
    <property type="entry name" value="Ser/Thr_kinase_AS"/>
</dbReference>
<keyword evidence="1 3" id="KW-0547">Nucleotide-binding</keyword>
<evidence type="ECO:0000259" key="5">
    <source>
        <dbReference type="PROSITE" id="PS50011"/>
    </source>
</evidence>
<dbReference type="AlphaFoldDB" id="A0AA38U0V3"/>
<sequence>MSSHLNLHPITIPELAYSPHSPSESGFPSPAESDALRTPSFPEHSHPLLAFSGSPDPSSSKHAHAHTHDILSTNTACDYGLTTGFGLLPSLCLDNARVEDASTITGSIHQSGYPFTVSNDAFPSPISSHTTSPSVSSPRLKAQHTFPAYKANSPRTPIIDYNLNSSIHSRHFPSGHQLNPHFVRIYELGDELGSGGYGFVVTAKNRNKGHEVAVKFIIKEKVPDYAWVNDERYGRLPTEVVILSNIEHKNIVKCLDIFEDAKYYYLARVQELHGTPWHNPKFDKKPVGENSHPPAPSSVPPLSPSISTDSISSRRPSTPSHTSSPITSQLCAKPPKLEAPRPPMFHRRPSHDLFECIEQSDNKYLSEDQARYVFGQIVDAVDYLDSIGVAHRDIKDENIVIDTNLKVKLIDFGSATFTDPAEPRPFYNLFYGTTAYAASEILQKKVYQAAPAEVWTLGVLLSYLLTGTSPFPTVKDAIAGKIVLTDCPRVSRQALKLMHVCLDPNPKARVTIQEVKSHPWLRPRRA</sequence>
<dbReference type="SUPFAM" id="SSF56112">
    <property type="entry name" value="Protein kinase-like (PK-like)"/>
    <property type="match status" value="1"/>
</dbReference>
<dbReference type="Proteomes" id="UP001163798">
    <property type="component" value="Unassembled WGS sequence"/>
</dbReference>
<keyword evidence="6" id="KW-0418">Kinase</keyword>
<dbReference type="GO" id="GO:0004674">
    <property type="term" value="F:protein serine/threonine kinase activity"/>
    <property type="evidence" value="ECO:0007669"/>
    <property type="project" value="TreeGrafter"/>
</dbReference>
<dbReference type="InterPro" id="IPR017441">
    <property type="entry name" value="Protein_kinase_ATP_BS"/>
</dbReference>
<dbReference type="GO" id="GO:0005634">
    <property type="term" value="C:nucleus"/>
    <property type="evidence" value="ECO:0007669"/>
    <property type="project" value="TreeGrafter"/>
</dbReference>
<evidence type="ECO:0000256" key="3">
    <source>
        <dbReference type="PROSITE-ProRule" id="PRU10141"/>
    </source>
</evidence>
<proteinExistence type="predicted"/>
<protein>
    <submittedName>
        <fullName evidence="6">Kinase-like domain-containing protein</fullName>
    </submittedName>
</protein>
<evidence type="ECO:0000313" key="6">
    <source>
        <dbReference type="EMBL" id="KAJ3790724.1"/>
    </source>
</evidence>
<feature type="domain" description="Protein kinase" evidence="5">
    <location>
        <begin position="186"/>
        <end position="521"/>
    </location>
</feature>
<evidence type="ECO:0000313" key="7">
    <source>
        <dbReference type="Proteomes" id="UP001163798"/>
    </source>
</evidence>